<protein>
    <submittedName>
        <fullName evidence="2">Uncharacterized protein</fullName>
    </submittedName>
</protein>
<dbReference type="WBParaSite" id="ES5_v2.g24155.t1">
    <property type="protein sequence ID" value="ES5_v2.g24155.t1"/>
    <property type="gene ID" value="ES5_v2.g24155"/>
</dbReference>
<reference evidence="2" key="1">
    <citation type="submission" date="2022-11" db="UniProtKB">
        <authorList>
            <consortium name="WormBaseParasite"/>
        </authorList>
    </citation>
    <scope>IDENTIFICATION</scope>
</reference>
<evidence type="ECO:0000313" key="1">
    <source>
        <dbReference type="Proteomes" id="UP000887579"/>
    </source>
</evidence>
<proteinExistence type="predicted"/>
<dbReference type="Proteomes" id="UP000887579">
    <property type="component" value="Unplaced"/>
</dbReference>
<name>A0AC34G3D4_9BILA</name>
<accession>A0AC34G3D4</accession>
<evidence type="ECO:0000313" key="2">
    <source>
        <dbReference type="WBParaSite" id="ES5_v2.g24155.t1"/>
    </source>
</evidence>
<organism evidence="1 2">
    <name type="scientific">Panagrolaimus sp. ES5</name>
    <dbReference type="NCBI Taxonomy" id="591445"/>
    <lineage>
        <taxon>Eukaryota</taxon>
        <taxon>Metazoa</taxon>
        <taxon>Ecdysozoa</taxon>
        <taxon>Nematoda</taxon>
        <taxon>Chromadorea</taxon>
        <taxon>Rhabditida</taxon>
        <taxon>Tylenchina</taxon>
        <taxon>Panagrolaimomorpha</taxon>
        <taxon>Panagrolaimoidea</taxon>
        <taxon>Panagrolaimidae</taxon>
        <taxon>Panagrolaimus</taxon>
    </lineage>
</organism>
<sequence length="292" mass="33107">MGASSSGSIPTNLVQDKNYYEVPSKFYEFTIESNGRRSLNITETNLLSSRKYNADTNDSRFYCSPRGHNCEPTPILAEKTLIKVKTEHNPSSQSKSVVINFENPLQNFRSSSLEDCDRPLSREDDIIFLENDESNSAKKDSTTLTEKIHTAKESFVYRSIGPDGYERAYSNAGIPGNRLIVFEEDDSSNVRQYAGTNNKYWYCLGCFRSCKKKTQAFEDNDRTFVIPKEHECRPITLEEAKEEQNKIIKKCNLDKMETVAEGPVDDDNVAISELHALNDNEPKSPAPQPETE</sequence>